<evidence type="ECO:0000259" key="3">
    <source>
        <dbReference type="Pfam" id="PF13482"/>
    </source>
</evidence>
<evidence type="ECO:0000256" key="2">
    <source>
        <dbReference type="SAM" id="MobiDB-lite"/>
    </source>
</evidence>
<accession>A0ABX0J4H7</accession>
<keyword evidence="5" id="KW-1185">Reference proteome</keyword>
<protein>
    <recommendedName>
        <fullName evidence="3">YprB ribonuclease H-like domain-containing protein</fullName>
    </recommendedName>
</protein>
<dbReference type="PANTHER" id="PTHR38462">
    <property type="entry name" value="EXONUCLEASE-LIKE PROTEIN"/>
    <property type="match status" value="1"/>
</dbReference>
<comment type="caution">
    <text evidence="4">The sequence shown here is derived from an EMBL/GenBank/DDBJ whole genome shotgun (WGS) entry which is preliminary data.</text>
</comment>
<dbReference type="Proteomes" id="UP001165962">
    <property type="component" value="Unassembled WGS sequence"/>
</dbReference>
<dbReference type="EMBL" id="JAAOIW010000004">
    <property type="protein sequence ID" value="NHN30726.1"/>
    <property type="molecule type" value="Genomic_DNA"/>
</dbReference>
<organism evidence="4 5">
    <name type="scientific">Paenibacillus agricola</name>
    <dbReference type="NCBI Taxonomy" id="2716264"/>
    <lineage>
        <taxon>Bacteria</taxon>
        <taxon>Bacillati</taxon>
        <taxon>Bacillota</taxon>
        <taxon>Bacilli</taxon>
        <taxon>Bacillales</taxon>
        <taxon>Paenibacillaceae</taxon>
        <taxon>Paenibacillus</taxon>
    </lineage>
</organism>
<evidence type="ECO:0000313" key="5">
    <source>
        <dbReference type="Proteomes" id="UP001165962"/>
    </source>
</evidence>
<gene>
    <name evidence="4" type="ORF">G9U52_12870</name>
</gene>
<dbReference type="InterPro" id="IPR036397">
    <property type="entry name" value="RNaseH_sf"/>
</dbReference>
<name>A0ABX0J4H7_9BACL</name>
<feature type="domain" description="YprB ribonuclease H-like" evidence="3">
    <location>
        <begin position="121"/>
        <end position="289"/>
    </location>
</feature>
<keyword evidence="1" id="KW-0175">Coiled coil</keyword>
<dbReference type="PANTHER" id="PTHR38462:SF1">
    <property type="entry name" value="YPRB RIBONUCLEASE H-LIKE DOMAIN-CONTAINING PROTEIN"/>
    <property type="match status" value="1"/>
</dbReference>
<feature type="region of interest" description="Disordered" evidence="2">
    <location>
        <begin position="1"/>
        <end position="21"/>
    </location>
</feature>
<dbReference type="Pfam" id="PF13482">
    <property type="entry name" value="RNase_H_2"/>
    <property type="match status" value="1"/>
</dbReference>
<dbReference type="Gene3D" id="3.30.420.10">
    <property type="entry name" value="Ribonuclease H-like superfamily/Ribonuclease H"/>
    <property type="match status" value="1"/>
</dbReference>
<feature type="coiled-coil region" evidence="1">
    <location>
        <begin position="451"/>
        <end position="485"/>
    </location>
</feature>
<reference evidence="4" key="1">
    <citation type="submission" date="2020-03" db="EMBL/GenBank/DDBJ databases">
        <title>Draft sequencing of Paenibacilllus sp. S3N08.</title>
        <authorList>
            <person name="Kim D.-U."/>
        </authorList>
    </citation>
    <scope>NUCLEOTIDE SEQUENCE</scope>
    <source>
        <strain evidence="4">S3N08</strain>
    </source>
</reference>
<sequence length="509" mass="56751">MSMLRERLLRHNKPSGNSPRAEAGALEAVATAVPANSLQAEALSNEQDVAQGGEWATIGAHMECNEWGSFVMRRCSYASQTLHGDYMLSELAGGAELLLALLPANGGEPEATAGFSHEQLLYLDIETTGLGIGAGNVAFMIGIGFYEGEQFIVEQMFIRDPGEELSMLHHLKEKLGSHPYLVTYNGKTFDWPIIKNRYILNRIRAEIPIAGHFDFLYPSRSLWKHTMPSCRLGKVEEEQLGVIRKDDVPGSLAPALYFQYLAERDVSIVEGVFIHNELDILSLAGLSVHFAKVLSGQSKLSAMGLEELYRLGVWLDKLSLSELAAQALELLEQRICGTEAPEPQEGSDSYLLPLAQLYKQRQRYADARSLWMLYVERKGERTTASVEPYIELSMHYEHREKQYSLALQYALQAVDQCWRQQALKRSFGHRLQAKDNGFHAKGRGQAAKAVDKAQLAEAANLEKRIQRLRQKIAKAESRAALSDSKPPARRRSRVATNPVEAVAVMDSLI</sequence>
<dbReference type="InterPro" id="IPR038720">
    <property type="entry name" value="YprB_RNase_H-like_dom"/>
</dbReference>
<dbReference type="InterPro" id="IPR012337">
    <property type="entry name" value="RNaseH-like_sf"/>
</dbReference>
<evidence type="ECO:0000313" key="4">
    <source>
        <dbReference type="EMBL" id="NHN30726.1"/>
    </source>
</evidence>
<evidence type="ECO:0000256" key="1">
    <source>
        <dbReference type="SAM" id="Coils"/>
    </source>
</evidence>
<proteinExistence type="predicted"/>
<dbReference type="RefSeq" id="WP_166150064.1">
    <property type="nucleotide sequence ID" value="NZ_JAAOIW010000004.1"/>
</dbReference>
<dbReference type="SUPFAM" id="SSF53098">
    <property type="entry name" value="Ribonuclease H-like"/>
    <property type="match status" value="1"/>
</dbReference>